<dbReference type="Pfam" id="PF03819">
    <property type="entry name" value="MazG"/>
    <property type="match status" value="1"/>
</dbReference>
<dbReference type="GO" id="GO:0046076">
    <property type="term" value="P:dTTP catabolic process"/>
    <property type="evidence" value="ECO:0007669"/>
    <property type="project" value="TreeGrafter"/>
</dbReference>
<proteinExistence type="predicted"/>
<gene>
    <name evidence="2" type="ORF">METZ01_LOCUS102420</name>
</gene>
<dbReference type="Pfam" id="PF01503">
    <property type="entry name" value="PRA-PH"/>
    <property type="match status" value="1"/>
</dbReference>
<dbReference type="InterPro" id="IPR048015">
    <property type="entry name" value="NTP-PPase_MazG-like_N"/>
</dbReference>
<dbReference type="CDD" id="cd11528">
    <property type="entry name" value="NTP-PPase_MazG_Nterm"/>
    <property type="match status" value="1"/>
</dbReference>
<dbReference type="AlphaFoldDB" id="A0A381WAI2"/>
<dbReference type="GO" id="GO:0046047">
    <property type="term" value="P:TTP catabolic process"/>
    <property type="evidence" value="ECO:0007669"/>
    <property type="project" value="TreeGrafter"/>
</dbReference>
<dbReference type="InterPro" id="IPR004518">
    <property type="entry name" value="MazG-like_dom"/>
</dbReference>
<evidence type="ECO:0000313" key="2">
    <source>
        <dbReference type="EMBL" id="SVA49566.1"/>
    </source>
</evidence>
<dbReference type="CDD" id="cd11529">
    <property type="entry name" value="NTP-PPase_MazG_Cterm"/>
    <property type="match status" value="1"/>
</dbReference>
<dbReference type="PANTHER" id="PTHR30522">
    <property type="entry name" value="NUCLEOSIDE TRIPHOSPHATE PYROPHOSPHOHYDROLASE"/>
    <property type="match status" value="1"/>
</dbReference>
<accession>A0A381WAI2</accession>
<reference evidence="2" key="1">
    <citation type="submission" date="2018-05" db="EMBL/GenBank/DDBJ databases">
        <authorList>
            <person name="Lanie J.A."/>
            <person name="Ng W.-L."/>
            <person name="Kazmierczak K.M."/>
            <person name="Andrzejewski T.M."/>
            <person name="Davidsen T.M."/>
            <person name="Wayne K.J."/>
            <person name="Tettelin H."/>
            <person name="Glass J.I."/>
            <person name="Rusch D."/>
            <person name="Podicherti R."/>
            <person name="Tsui H.-C.T."/>
            <person name="Winkler M.E."/>
        </authorList>
    </citation>
    <scope>NUCLEOTIDE SEQUENCE</scope>
</reference>
<dbReference type="GO" id="GO:0006203">
    <property type="term" value="P:dGTP catabolic process"/>
    <property type="evidence" value="ECO:0007669"/>
    <property type="project" value="TreeGrafter"/>
</dbReference>
<sequence length="263" mass="30587">MATSLPFPDSFEGILQLVTQLRSKDGCPWDQEQTLQTLSPLLLEECYELVEATENEQDSERLEEIGDLLLHIAFQILLSEESGSFFRSDVFESTLKKYIRRHPHVFSDQTVDSIEELKDNWEKIKREEKEESRHYEMDGIPSNLPGLSCALKIQQKAARCGFDWDDSNEIHQKILEELSEFEAANNYDQQQEEVGDLLFTVTNMARHNGIDPEQALRNSNRKFISRFTSMEKLSEQAGQKFSDLPLKNQDDLWQQVKLEERQP</sequence>
<feature type="domain" description="NTP pyrophosphohydrolase MazG-like" evidence="1">
    <location>
        <begin position="33"/>
        <end position="106"/>
    </location>
</feature>
<name>A0A381WAI2_9ZZZZ</name>
<dbReference type="InterPro" id="IPR048011">
    <property type="entry name" value="NTP-PPase_MazG-like_C"/>
</dbReference>
<dbReference type="GO" id="GO:0047429">
    <property type="term" value="F:nucleoside triphosphate diphosphatase activity"/>
    <property type="evidence" value="ECO:0007669"/>
    <property type="project" value="InterPro"/>
</dbReference>
<evidence type="ECO:0000259" key="1">
    <source>
        <dbReference type="Pfam" id="PF03819"/>
    </source>
</evidence>
<dbReference type="NCBIfam" id="NF007113">
    <property type="entry name" value="PRK09562.1"/>
    <property type="match status" value="1"/>
</dbReference>
<dbReference type="InterPro" id="IPR011551">
    <property type="entry name" value="NTP_PyrPHydrolase_MazG"/>
</dbReference>
<dbReference type="SUPFAM" id="SSF101386">
    <property type="entry name" value="all-alpha NTP pyrophosphatases"/>
    <property type="match status" value="2"/>
</dbReference>
<dbReference type="GO" id="GO:0046081">
    <property type="term" value="P:dUTP catabolic process"/>
    <property type="evidence" value="ECO:0007669"/>
    <property type="project" value="TreeGrafter"/>
</dbReference>
<dbReference type="GO" id="GO:0046061">
    <property type="term" value="P:dATP catabolic process"/>
    <property type="evidence" value="ECO:0007669"/>
    <property type="project" value="TreeGrafter"/>
</dbReference>
<dbReference type="NCBIfam" id="TIGR00444">
    <property type="entry name" value="mazG"/>
    <property type="match status" value="1"/>
</dbReference>
<dbReference type="PANTHER" id="PTHR30522:SF0">
    <property type="entry name" value="NUCLEOSIDE TRIPHOSPHATE PYROPHOSPHOHYDROLASE"/>
    <property type="match status" value="1"/>
</dbReference>
<protein>
    <recommendedName>
        <fullName evidence="1">NTP pyrophosphohydrolase MazG-like domain-containing protein</fullName>
    </recommendedName>
</protein>
<dbReference type="Gene3D" id="1.10.287.1080">
    <property type="entry name" value="MazG-like"/>
    <property type="match status" value="2"/>
</dbReference>
<dbReference type="EMBL" id="UINC01011207">
    <property type="protein sequence ID" value="SVA49566.1"/>
    <property type="molecule type" value="Genomic_DNA"/>
</dbReference>
<dbReference type="GO" id="GO:0046052">
    <property type="term" value="P:UTP catabolic process"/>
    <property type="evidence" value="ECO:0007669"/>
    <property type="project" value="TreeGrafter"/>
</dbReference>
<organism evidence="2">
    <name type="scientific">marine metagenome</name>
    <dbReference type="NCBI Taxonomy" id="408172"/>
    <lineage>
        <taxon>unclassified sequences</taxon>
        <taxon>metagenomes</taxon>
        <taxon>ecological metagenomes</taxon>
    </lineage>
</organism>
<dbReference type="InterPro" id="IPR021130">
    <property type="entry name" value="PRib-ATP_PPHydrolase-like"/>
</dbReference>